<accession>G9AJ89</accession>
<keyword evidence="10" id="KW-0614">Plasmid</keyword>
<evidence type="ECO:0000256" key="3">
    <source>
        <dbReference type="ARBA" id="ARBA00022475"/>
    </source>
</evidence>
<feature type="transmembrane region" description="Helical" evidence="8">
    <location>
        <begin position="107"/>
        <end position="131"/>
    </location>
</feature>
<comment type="subcellular location">
    <subcellularLocation>
        <location evidence="1">Cell inner membrane</location>
        <topology evidence="1">Multi-pass membrane protein</topology>
    </subcellularLocation>
    <subcellularLocation>
        <location evidence="8">Cell membrane</location>
        <topology evidence="8">Multi-pass membrane protein</topology>
    </subcellularLocation>
</comment>
<dbReference type="PATRIC" id="fig|380.5.peg.6201"/>
<feature type="transmembrane region" description="Helical" evidence="8">
    <location>
        <begin position="71"/>
        <end position="95"/>
    </location>
</feature>
<dbReference type="Proteomes" id="UP000007735">
    <property type="component" value="Plasmid pSfHH103e"/>
</dbReference>
<keyword evidence="6 8" id="KW-1133">Transmembrane helix</keyword>
<evidence type="ECO:0000313" key="11">
    <source>
        <dbReference type="Proteomes" id="UP000007735"/>
    </source>
</evidence>
<evidence type="ECO:0000256" key="2">
    <source>
        <dbReference type="ARBA" id="ARBA00022448"/>
    </source>
</evidence>
<name>G9AJ89_SINF1</name>
<dbReference type="KEGG" id="sfh:SFHH103_06663"/>
<dbReference type="SUPFAM" id="SSF161098">
    <property type="entry name" value="MetI-like"/>
    <property type="match status" value="1"/>
</dbReference>
<feature type="transmembrane region" description="Helical" evidence="8">
    <location>
        <begin position="183"/>
        <end position="206"/>
    </location>
</feature>
<dbReference type="GO" id="GO:0005886">
    <property type="term" value="C:plasma membrane"/>
    <property type="evidence" value="ECO:0007669"/>
    <property type="project" value="UniProtKB-SubCell"/>
</dbReference>
<proteinExistence type="inferred from homology"/>
<reference evidence="10 11" key="1">
    <citation type="journal article" date="2012" name="J. Bacteriol.">
        <title>Genome sequence of the soybean symbiont Sinorhizobium fredii HH103.</title>
        <authorList>
            <person name="Weidner S."/>
            <person name="Becker A."/>
            <person name="Bonilla I."/>
            <person name="Jaenicke S."/>
            <person name="Lloret J."/>
            <person name="Margaret I."/>
            <person name="Puhler A."/>
            <person name="Ruiz-Sainz J.E."/>
            <person name="Schneiker-Bekel S."/>
            <person name="Szczepanowski R."/>
            <person name="Vinardell J.M."/>
            <person name="Zehner S."/>
            <person name="Gottfert M."/>
        </authorList>
    </citation>
    <scope>NUCLEOTIDE SEQUENCE [LARGE SCALE GENOMIC DNA]</scope>
    <source>
        <strain evidence="10 11">HH103</strain>
        <plasmid evidence="11">pSfHH103e</plasmid>
    </source>
</reference>
<geneLocation type="plasmid" evidence="10 11">
    <name>pSfHH103e</name>
</geneLocation>
<protein>
    <submittedName>
        <fullName evidence="10">Spermidine/putrescine ABC transporter permease protein</fullName>
    </submittedName>
</protein>
<dbReference type="PROSITE" id="PS50928">
    <property type="entry name" value="ABC_TM1"/>
    <property type="match status" value="1"/>
</dbReference>
<keyword evidence="4" id="KW-0997">Cell inner membrane</keyword>
<keyword evidence="3" id="KW-1003">Cell membrane</keyword>
<dbReference type="CDD" id="cd06261">
    <property type="entry name" value="TM_PBP2"/>
    <property type="match status" value="1"/>
</dbReference>
<dbReference type="InterPro" id="IPR035906">
    <property type="entry name" value="MetI-like_sf"/>
</dbReference>
<keyword evidence="2 8" id="KW-0813">Transport</keyword>
<organism evidence="10 11">
    <name type="scientific">Sinorhizobium fredii (strain HH103)</name>
    <dbReference type="NCBI Taxonomy" id="1117943"/>
    <lineage>
        <taxon>Bacteria</taxon>
        <taxon>Pseudomonadati</taxon>
        <taxon>Pseudomonadota</taxon>
        <taxon>Alphaproteobacteria</taxon>
        <taxon>Hyphomicrobiales</taxon>
        <taxon>Rhizobiaceae</taxon>
        <taxon>Sinorhizobium/Ensifer group</taxon>
        <taxon>Sinorhizobium</taxon>
    </lineage>
</organism>
<feature type="domain" description="ABC transmembrane type-1" evidence="9">
    <location>
        <begin position="72"/>
        <end position="260"/>
    </location>
</feature>
<evidence type="ECO:0000256" key="5">
    <source>
        <dbReference type="ARBA" id="ARBA00022692"/>
    </source>
</evidence>
<gene>
    <name evidence="10" type="ordered locus">SFHH103_06663</name>
</gene>
<evidence type="ECO:0000256" key="8">
    <source>
        <dbReference type="RuleBase" id="RU363032"/>
    </source>
</evidence>
<comment type="similarity">
    <text evidence="8">Belongs to the binding-protein-dependent transport system permease family.</text>
</comment>
<evidence type="ECO:0000313" key="10">
    <source>
        <dbReference type="EMBL" id="CCF01121.1"/>
    </source>
</evidence>
<evidence type="ECO:0000259" key="9">
    <source>
        <dbReference type="PROSITE" id="PS50928"/>
    </source>
</evidence>
<evidence type="ECO:0000256" key="6">
    <source>
        <dbReference type="ARBA" id="ARBA00022989"/>
    </source>
</evidence>
<dbReference type="PANTHER" id="PTHR43357:SF4">
    <property type="entry name" value="INNER MEMBRANE ABC TRANSPORTER PERMEASE PROTEIN YDCV"/>
    <property type="match status" value="1"/>
</dbReference>
<dbReference type="InterPro" id="IPR000515">
    <property type="entry name" value="MetI-like"/>
</dbReference>
<dbReference type="RefSeq" id="WP_014332751.1">
    <property type="nucleotide sequence ID" value="NC_016815.1"/>
</dbReference>
<dbReference type="Gene3D" id="1.10.3720.10">
    <property type="entry name" value="MetI-like"/>
    <property type="match status" value="1"/>
</dbReference>
<feature type="transmembrane region" description="Helical" evidence="8">
    <location>
        <begin position="242"/>
        <end position="263"/>
    </location>
</feature>
<evidence type="ECO:0000256" key="7">
    <source>
        <dbReference type="ARBA" id="ARBA00023136"/>
    </source>
</evidence>
<evidence type="ECO:0000256" key="1">
    <source>
        <dbReference type="ARBA" id="ARBA00004429"/>
    </source>
</evidence>
<dbReference type="PANTHER" id="PTHR43357">
    <property type="entry name" value="INNER MEMBRANE ABC TRANSPORTER PERMEASE PROTEIN YDCV"/>
    <property type="match status" value="1"/>
</dbReference>
<feature type="transmembrane region" description="Helical" evidence="8">
    <location>
        <begin position="143"/>
        <end position="163"/>
    </location>
</feature>
<sequence>MALPAYASTGQRLLYVAARVLTGLALAFLVCPVLIVLPLSFTSGSVLTFPLPGISLQWYEDFFSNPLWTGALANSLFIGVISTIIATLAGTLAAIGIHNSDFKLKPLIVGILILPLAVPIVIVAVAAFYFFAQLHLVGSFSSIIIMHVVLSLPFVVVTVLATLQGFDPNMVRAASSLGASPLVAFRTVTLPIILPGVVSGGLFAFVTSFDETVVALFLATPTQRTLPRQIFSGVAESVSPTITVAAVILLLVSVGLMLVLEYLRARAAKMRGLSE</sequence>
<dbReference type="AlphaFoldDB" id="G9AJ89"/>
<feature type="transmembrane region" description="Helical" evidence="8">
    <location>
        <begin position="20"/>
        <end position="41"/>
    </location>
</feature>
<keyword evidence="7 8" id="KW-0472">Membrane</keyword>
<keyword evidence="5 8" id="KW-0812">Transmembrane</keyword>
<dbReference type="GO" id="GO:0055085">
    <property type="term" value="P:transmembrane transport"/>
    <property type="evidence" value="ECO:0007669"/>
    <property type="project" value="InterPro"/>
</dbReference>
<dbReference type="Pfam" id="PF00528">
    <property type="entry name" value="BPD_transp_1"/>
    <property type="match status" value="1"/>
</dbReference>
<dbReference type="HOGENOM" id="CLU_016047_3_1_5"/>
<dbReference type="EMBL" id="HE616899">
    <property type="protein sequence ID" value="CCF01121.1"/>
    <property type="molecule type" value="Genomic_DNA"/>
</dbReference>
<evidence type="ECO:0000256" key="4">
    <source>
        <dbReference type="ARBA" id="ARBA00022519"/>
    </source>
</evidence>